<evidence type="ECO:0000313" key="1">
    <source>
        <dbReference type="EMBL" id="KKK50185.1"/>
    </source>
</evidence>
<accession>A0A0F8WPF1</accession>
<dbReference type="AlphaFoldDB" id="A0A0F8WPF1"/>
<proteinExistence type="predicted"/>
<protein>
    <submittedName>
        <fullName evidence="1">Uncharacterized protein</fullName>
    </submittedName>
</protein>
<gene>
    <name evidence="1" type="ORF">LCGC14_3127560</name>
</gene>
<sequence length="54" mass="6756">MRDKLAWFVYLSLRRGVWGRRFVMLAWRISPRRVERLQARGYKLWVQKAFKEDE</sequence>
<comment type="caution">
    <text evidence="1">The sequence shown here is derived from an EMBL/GenBank/DDBJ whole genome shotgun (WGS) entry which is preliminary data.</text>
</comment>
<dbReference type="EMBL" id="LAZR01068148">
    <property type="protein sequence ID" value="KKK50185.1"/>
    <property type="molecule type" value="Genomic_DNA"/>
</dbReference>
<organism evidence="1">
    <name type="scientific">marine sediment metagenome</name>
    <dbReference type="NCBI Taxonomy" id="412755"/>
    <lineage>
        <taxon>unclassified sequences</taxon>
        <taxon>metagenomes</taxon>
        <taxon>ecological metagenomes</taxon>
    </lineage>
</organism>
<reference evidence="1" key="1">
    <citation type="journal article" date="2015" name="Nature">
        <title>Complex archaea that bridge the gap between prokaryotes and eukaryotes.</title>
        <authorList>
            <person name="Spang A."/>
            <person name="Saw J.H."/>
            <person name="Jorgensen S.L."/>
            <person name="Zaremba-Niedzwiedzka K."/>
            <person name="Martijn J."/>
            <person name="Lind A.E."/>
            <person name="van Eijk R."/>
            <person name="Schleper C."/>
            <person name="Guy L."/>
            <person name="Ettema T.J."/>
        </authorList>
    </citation>
    <scope>NUCLEOTIDE SEQUENCE</scope>
</reference>
<name>A0A0F8WPF1_9ZZZZ</name>